<name>A0A099NYP8_PICKU</name>
<evidence type="ECO:0000256" key="1">
    <source>
        <dbReference type="ARBA" id="ARBA00002069"/>
    </source>
</evidence>
<comment type="caution">
    <text evidence="10">The sequence shown here is derived from an EMBL/GenBank/DDBJ whole genome shotgun (WGS) entry which is preliminary data.</text>
</comment>
<evidence type="ECO:0000256" key="3">
    <source>
        <dbReference type="ARBA" id="ARBA00005913"/>
    </source>
</evidence>
<evidence type="ECO:0000256" key="6">
    <source>
        <dbReference type="ARBA" id="ARBA00022753"/>
    </source>
</evidence>
<dbReference type="GO" id="GO:0032880">
    <property type="term" value="P:regulation of protein localization"/>
    <property type="evidence" value="ECO:0007669"/>
    <property type="project" value="TreeGrafter"/>
</dbReference>
<dbReference type="VEuPathDB" id="FungiDB:C5L36_0A05230"/>
<evidence type="ECO:0000256" key="4">
    <source>
        <dbReference type="ARBA" id="ARBA00016207"/>
    </source>
</evidence>
<evidence type="ECO:0000256" key="2">
    <source>
        <dbReference type="ARBA" id="ARBA00004177"/>
    </source>
</evidence>
<feature type="domain" description="KxDL" evidence="9">
    <location>
        <begin position="98"/>
        <end position="184"/>
    </location>
</feature>
<dbReference type="HOGENOM" id="CLU_1343439_0_0_1"/>
<comment type="function">
    <text evidence="1">Component of the biogenesis of lysosome-related organelles complex-1 (BLOC-1) involved in endosomal cargo sorting.</text>
</comment>
<proteinExistence type="inferred from homology"/>
<evidence type="ECO:0000259" key="9">
    <source>
        <dbReference type="Pfam" id="PF10241"/>
    </source>
</evidence>
<evidence type="ECO:0000256" key="8">
    <source>
        <dbReference type="SAM" id="MobiDB-lite"/>
    </source>
</evidence>
<evidence type="ECO:0000313" key="10">
    <source>
        <dbReference type="EMBL" id="KGK36976.1"/>
    </source>
</evidence>
<keyword evidence="5" id="KW-0813">Transport</keyword>
<feature type="region of interest" description="Disordered" evidence="8">
    <location>
        <begin position="1"/>
        <end position="23"/>
    </location>
</feature>
<keyword evidence="6" id="KW-0967">Endosome</keyword>
<comment type="similarity">
    <text evidence="3">Belongs to the KXD1 family.</text>
</comment>
<dbReference type="PANTHER" id="PTHR37787">
    <property type="entry name" value="BIOGENESIS OF LYSOSOME-RELATED ORGANELLES COMPLEX 1 SUBUNIT KXD1"/>
    <property type="match status" value="1"/>
</dbReference>
<comment type="subcellular location">
    <subcellularLocation>
        <location evidence="2">Endosome</location>
    </subcellularLocation>
</comment>
<dbReference type="InterPro" id="IPR051390">
    <property type="entry name" value="BLOC-1_subunit_KXD1"/>
</dbReference>
<dbReference type="GO" id="GO:0007032">
    <property type="term" value="P:endosome organization"/>
    <property type="evidence" value="ECO:0007669"/>
    <property type="project" value="TreeGrafter"/>
</dbReference>
<dbReference type="GO" id="GO:0031083">
    <property type="term" value="C:BLOC-1 complex"/>
    <property type="evidence" value="ECO:0007669"/>
    <property type="project" value="TreeGrafter"/>
</dbReference>
<evidence type="ECO:0000256" key="5">
    <source>
        <dbReference type="ARBA" id="ARBA00022448"/>
    </source>
</evidence>
<accession>A0A099NYP8</accession>
<sequence>MELDGKNNVRPNHQSSDKHSGNLGLMALEESSGGTSTEYIPGDDGMIENLEELGEEIQISPIWSNSYDTTETATIDNEKPSLVPNDSRFNTVDFVLQSLNGALNSIEYDKALVIQSKMAGNLNSTTNDVLRKIERLQEALEEHIVKYRRLKEVIIPQIDRNLQEATKITKRLTRHVKEIYPVEYSKGRSKVLENLTEDEEGLFL</sequence>
<evidence type="ECO:0000256" key="7">
    <source>
        <dbReference type="ARBA" id="ARBA00029808"/>
    </source>
</evidence>
<dbReference type="GO" id="GO:0005768">
    <property type="term" value="C:endosome"/>
    <property type="evidence" value="ECO:0007669"/>
    <property type="project" value="UniProtKB-SubCell"/>
</dbReference>
<dbReference type="Proteomes" id="UP000029867">
    <property type="component" value="Unassembled WGS sequence"/>
</dbReference>
<evidence type="ECO:0000313" key="11">
    <source>
        <dbReference type="Proteomes" id="UP000029867"/>
    </source>
</evidence>
<dbReference type="AlphaFoldDB" id="A0A099NYP8"/>
<dbReference type="PANTHER" id="PTHR37787:SF1">
    <property type="entry name" value="BIOGENESIS OF LYSOSOME-RELATED ORGANELLES COMPLEX 1 SUBUNIT KXD1"/>
    <property type="match status" value="1"/>
</dbReference>
<organism evidence="10 11">
    <name type="scientific">Pichia kudriavzevii</name>
    <name type="common">Yeast</name>
    <name type="synonym">Issatchenkia orientalis</name>
    <dbReference type="NCBI Taxonomy" id="4909"/>
    <lineage>
        <taxon>Eukaryota</taxon>
        <taxon>Fungi</taxon>
        <taxon>Dikarya</taxon>
        <taxon>Ascomycota</taxon>
        <taxon>Saccharomycotina</taxon>
        <taxon>Pichiomycetes</taxon>
        <taxon>Pichiales</taxon>
        <taxon>Pichiaceae</taxon>
        <taxon>Pichia</taxon>
    </lineage>
</organism>
<reference evidence="11" key="1">
    <citation type="journal article" date="2014" name="Microb. Cell Fact.">
        <title>Exploiting Issatchenkia orientalis SD108 for succinic acid production.</title>
        <authorList>
            <person name="Xiao H."/>
            <person name="Shao Z."/>
            <person name="Jiang Y."/>
            <person name="Dole S."/>
            <person name="Zhao H."/>
        </authorList>
    </citation>
    <scope>NUCLEOTIDE SEQUENCE [LARGE SCALE GENOMIC DNA]</scope>
    <source>
        <strain evidence="11">SD108</strain>
    </source>
</reference>
<dbReference type="InterPro" id="IPR019371">
    <property type="entry name" value="KxDL_dom"/>
</dbReference>
<dbReference type="Pfam" id="PF10241">
    <property type="entry name" value="KxDL"/>
    <property type="match status" value="1"/>
</dbReference>
<protein>
    <recommendedName>
        <fullName evidence="4">Biogenesis of lysosome-related organelles complex 1 subunit KXD1</fullName>
    </recommendedName>
    <alternativeName>
        <fullName evidence="7">KxDL homolog</fullName>
    </alternativeName>
</protein>
<gene>
    <name evidence="10" type="ORF">JL09_g3886</name>
</gene>
<dbReference type="EMBL" id="JQFK01000047">
    <property type="protein sequence ID" value="KGK36976.1"/>
    <property type="molecule type" value="Genomic_DNA"/>
</dbReference>